<dbReference type="AlphaFoldDB" id="A0A9D4DBE4"/>
<protein>
    <submittedName>
        <fullName evidence="1">Uncharacterized protein</fullName>
    </submittedName>
</protein>
<accession>A0A9D4DBE4</accession>
<evidence type="ECO:0000313" key="1">
    <source>
        <dbReference type="EMBL" id="KAH3746537.1"/>
    </source>
</evidence>
<reference evidence="1" key="2">
    <citation type="submission" date="2020-11" db="EMBL/GenBank/DDBJ databases">
        <authorList>
            <person name="McCartney M.A."/>
            <person name="Auch B."/>
            <person name="Kono T."/>
            <person name="Mallez S."/>
            <person name="Becker A."/>
            <person name="Gohl D.M."/>
            <person name="Silverstein K.A.T."/>
            <person name="Koren S."/>
            <person name="Bechman K.B."/>
            <person name="Herman A."/>
            <person name="Abrahante J.E."/>
            <person name="Garbe J."/>
        </authorList>
    </citation>
    <scope>NUCLEOTIDE SEQUENCE</scope>
    <source>
        <strain evidence="1">Duluth1</strain>
        <tissue evidence="1">Whole animal</tissue>
    </source>
</reference>
<name>A0A9D4DBE4_DREPO</name>
<comment type="caution">
    <text evidence="1">The sequence shown here is derived from an EMBL/GenBank/DDBJ whole genome shotgun (WGS) entry which is preliminary data.</text>
</comment>
<sequence>MPFLHKYKINAATSAAEIDGDEVEYGWKIEVVKIAIIFIMMMSIPFTRMS</sequence>
<evidence type="ECO:0000313" key="2">
    <source>
        <dbReference type="Proteomes" id="UP000828390"/>
    </source>
</evidence>
<proteinExistence type="predicted"/>
<dbReference type="Proteomes" id="UP000828390">
    <property type="component" value="Unassembled WGS sequence"/>
</dbReference>
<gene>
    <name evidence="1" type="ORF">DPMN_180945</name>
</gene>
<keyword evidence="2" id="KW-1185">Reference proteome</keyword>
<reference evidence="1" key="1">
    <citation type="journal article" date="2019" name="bioRxiv">
        <title>The Genome of the Zebra Mussel, Dreissena polymorpha: A Resource for Invasive Species Research.</title>
        <authorList>
            <person name="McCartney M.A."/>
            <person name="Auch B."/>
            <person name="Kono T."/>
            <person name="Mallez S."/>
            <person name="Zhang Y."/>
            <person name="Obille A."/>
            <person name="Becker A."/>
            <person name="Abrahante J.E."/>
            <person name="Garbe J."/>
            <person name="Badalamenti J.P."/>
            <person name="Herman A."/>
            <person name="Mangelson H."/>
            <person name="Liachko I."/>
            <person name="Sullivan S."/>
            <person name="Sone E.D."/>
            <person name="Koren S."/>
            <person name="Silverstein K.A.T."/>
            <person name="Beckman K.B."/>
            <person name="Gohl D.M."/>
        </authorList>
    </citation>
    <scope>NUCLEOTIDE SEQUENCE</scope>
    <source>
        <strain evidence="1">Duluth1</strain>
        <tissue evidence="1">Whole animal</tissue>
    </source>
</reference>
<dbReference type="EMBL" id="JAIWYP010000010">
    <property type="protein sequence ID" value="KAH3746537.1"/>
    <property type="molecule type" value="Genomic_DNA"/>
</dbReference>
<organism evidence="1 2">
    <name type="scientific">Dreissena polymorpha</name>
    <name type="common">Zebra mussel</name>
    <name type="synonym">Mytilus polymorpha</name>
    <dbReference type="NCBI Taxonomy" id="45954"/>
    <lineage>
        <taxon>Eukaryota</taxon>
        <taxon>Metazoa</taxon>
        <taxon>Spiralia</taxon>
        <taxon>Lophotrochozoa</taxon>
        <taxon>Mollusca</taxon>
        <taxon>Bivalvia</taxon>
        <taxon>Autobranchia</taxon>
        <taxon>Heteroconchia</taxon>
        <taxon>Euheterodonta</taxon>
        <taxon>Imparidentia</taxon>
        <taxon>Neoheterodontei</taxon>
        <taxon>Myida</taxon>
        <taxon>Dreissenoidea</taxon>
        <taxon>Dreissenidae</taxon>
        <taxon>Dreissena</taxon>
    </lineage>
</organism>